<dbReference type="AlphaFoldDB" id="A0A2G8KGF6"/>
<dbReference type="OrthoDB" id="536948at2759"/>
<protein>
    <submittedName>
        <fullName evidence="16">Scavenger receptor cysteine-rich domain superfamil y protein</fullName>
    </submittedName>
</protein>
<dbReference type="PANTHER" id="PTHR19331">
    <property type="entry name" value="SCAVENGER RECEPTOR DOMAIN-CONTAINING"/>
    <property type="match status" value="1"/>
</dbReference>
<keyword evidence="11" id="KW-0768">Sushi</keyword>
<feature type="domain" description="SRCR" evidence="14">
    <location>
        <begin position="354"/>
        <end position="454"/>
    </location>
</feature>
<keyword evidence="7 10" id="KW-1015">Disulfide bond</keyword>
<feature type="domain" description="SRCR" evidence="14">
    <location>
        <begin position="41"/>
        <end position="145"/>
    </location>
</feature>
<gene>
    <name evidence="16" type="ORF">BSL78_16068</name>
</gene>
<evidence type="ECO:0000313" key="16">
    <source>
        <dbReference type="EMBL" id="PIK47076.1"/>
    </source>
</evidence>
<feature type="disulfide bond" evidence="11">
    <location>
        <begin position="900"/>
        <end position="927"/>
    </location>
</feature>
<feature type="domain" description="SRCR" evidence="14">
    <location>
        <begin position="767"/>
        <end position="869"/>
    </location>
</feature>
<dbReference type="SUPFAM" id="SSF56487">
    <property type="entry name" value="SRCR-like"/>
    <property type="match status" value="9"/>
</dbReference>
<comment type="subcellular location">
    <subcellularLocation>
        <location evidence="1">Membrane</location>
        <topology evidence="1">Single-pass membrane protein</topology>
    </subcellularLocation>
</comment>
<dbReference type="FunFam" id="3.10.250.10:FF:000007">
    <property type="entry name" value="Soluble scavenger receptor cysteine-rich domain-containing protein SSC5D"/>
    <property type="match status" value="2"/>
</dbReference>
<keyword evidence="4" id="KW-0677">Repeat</keyword>
<dbReference type="PROSITE" id="PS50287">
    <property type="entry name" value="SRCR_2"/>
    <property type="match status" value="9"/>
</dbReference>
<comment type="caution">
    <text evidence="16">The sequence shown here is derived from an EMBL/GenBank/DDBJ whole genome shotgun (WGS) entry which is preliminary data.</text>
</comment>
<keyword evidence="17" id="KW-1185">Reference proteome</keyword>
<organism evidence="16 17">
    <name type="scientific">Stichopus japonicus</name>
    <name type="common">Sea cucumber</name>
    <dbReference type="NCBI Taxonomy" id="307972"/>
    <lineage>
        <taxon>Eukaryota</taxon>
        <taxon>Metazoa</taxon>
        <taxon>Echinodermata</taxon>
        <taxon>Eleutherozoa</taxon>
        <taxon>Echinozoa</taxon>
        <taxon>Holothuroidea</taxon>
        <taxon>Aspidochirotacea</taxon>
        <taxon>Aspidochirotida</taxon>
        <taxon>Stichopodidae</taxon>
        <taxon>Apostichopus</taxon>
    </lineage>
</organism>
<keyword evidence="3" id="KW-0732">Signal</keyword>
<dbReference type="InterPro" id="IPR001190">
    <property type="entry name" value="SRCR"/>
</dbReference>
<feature type="disulfide bond" evidence="10">
    <location>
        <begin position="110"/>
        <end position="120"/>
    </location>
</feature>
<feature type="domain" description="SRCR" evidence="14">
    <location>
        <begin position="148"/>
        <end position="250"/>
    </location>
</feature>
<evidence type="ECO:0000256" key="1">
    <source>
        <dbReference type="ARBA" id="ARBA00004167"/>
    </source>
</evidence>
<evidence type="ECO:0000256" key="10">
    <source>
        <dbReference type="PROSITE-ProRule" id="PRU00196"/>
    </source>
</evidence>
<dbReference type="Pfam" id="PF00084">
    <property type="entry name" value="Sushi"/>
    <property type="match status" value="1"/>
</dbReference>
<feature type="disulfide bond" evidence="10">
    <location>
        <begin position="7"/>
        <end position="17"/>
    </location>
</feature>
<evidence type="ECO:0000256" key="4">
    <source>
        <dbReference type="ARBA" id="ARBA00022737"/>
    </source>
</evidence>
<evidence type="ECO:0000256" key="13">
    <source>
        <dbReference type="SAM" id="Phobius"/>
    </source>
</evidence>
<proteinExistence type="predicted"/>
<dbReference type="SMART" id="SM00202">
    <property type="entry name" value="SR"/>
    <property type="match status" value="8"/>
</dbReference>
<feature type="disulfide bond" evidence="10">
    <location>
        <begin position="627"/>
        <end position="637"/>
    </location>
</feature>
<feature type="disulfide bond" evidence="10">
    <location>
        <begin position="690"/>
        <end position="754"/>
    </location>
</feature>
<feature type="region of interest" description="Disordered" evidence="12">
    <location>
        <begin position="930"/>
        <end position="961"/>
    </location>
</feature>
<feature type="disulfide bond" evidence="10">
    <location>
        <begin position="525"/>
        <end position="535"/>
    </location>
</feature>
<dbReference type="InterPro" id="IPR000436">
    <property type="entry name" value="Sushi_SCR_CCP_dom"/>
</dbReference>
<dbReference type="PROSITE" id="PS50923">
    <property type="entry name" value="SUSHI"/>
    <property type="match status" value="1"/>
</dbReference>
<dbReference type="Gene3D" id="3.10.250.10">
    <property type="entry name" value="SRCR-like domain"/>
    <property type="match status" value="9"/>
</dbReference>
<evidence type="ECO:0000256" key="8">
    <source>
        <dbReference type="ARBA" id="ARBA00023170"/>
    </source>
</evidence>
<keyword evidence="8 16" id="KW-0675">Receptor</keyword>
<dbReference type="PROSITE" id="PS00420">
    <property type="entry name" value="SRCR_1"/>
    <property type="match status" value="5"/>
</dbReference>
<dbReference type="GO" id="GO:0016020">
    <property type="term" value="C:membrane"/>
    <property type="evidence" value="ECO:0007669"/>
    <property type="project" value="UniProtKB-SubCell"/>
</dbReference>
<dbReference type="Gene3D" id="2.10.70.10">
    <property type="entry name" value="Complement Module, domain 1"/>
    <property type="match status" value="1"/>
</dbReference>
<dbReference type="InterPro" id="IPR035976">
    <property type="entry name" value="Sushi/SCR/CCP_sf"/>
</dbReference>
<dbReference type="SMART" id="SM00032">
    <property type="entry name" value="CCP"/>
    <property type="match status" value="1"/>
</dbReference>
<feature type="disulfide bond" evidence="10">
    <location>
        <begin position="732"/>
        <end position="742"/>
    </location>
</feature>
<dbReference type="Proteomes" id="UP000230750">
    <property type="component" value="Unassembled WGS sequence"/>
</dbReference>
<keyword evidence="6 13" id="KW-0472">Membrane</keyword>
<keyword evidence="5 13" id="KW-1133">Transmembrane helix</keyword>
<feature type="disulfide bond" evidence="10">
    <location>
        <begin position="838"/>
        <end position="848"/>
    </location>
</feature>
<evidence type="ECO:0000259" key="14">
    <source>
        <dbReference type="PROSITE" id="PS50287"/>
    </source>
</evidence>
<evidence type="ECO:0000256" key="5">
    <source>
        <dbReference type="ARBA" id="ARBA00022989"/>
    </source>
</evidence>
<dbReference type="EMBL" id="MRZV01000604">
    <property type="protein sequence ID" value="PIK47076.1"/>
    <property type="molecule type" value="Genomic_DNA"/>
</dbReference>
<dbReference type="InterPro" id="IPR036772">
    <property type="entry name" value="SRCR-like_dom_sf"/>
</dbReference>
<comment type="caution">
    <text evidence="10">Lacks conserved residue(s) required for the propagation of feature annotation.</text>
</comment>
<feature type="disulfide bond" evidence="10">
    <location>
        <begin position="423"/>
        <end position="433"/>
    </location>
</feature>
<dbReference type="FunFam" id="3.10.250.10:FF:000032">
    <property type="entry name" value="Si:dkey-14d8.20"/>
    <property type="match status" value="2"/>
</dbReference>
<dbReference type="FunFam" id="3.10.250.10:FF:000006">
    <property type="entry name" value="neurotrypsin isoform X2"/>
    <property type="match status" value="1"/>
</dbReference>
<feature type="transmembrane region" description="Helical" evidence="13">
    <location>
        <begin position="969"/>
        <end position="992"/>
    </location>
</feature>
<evidence type="ECO:0000256" key="12">
    <source>
        <dbReference type="SAM" id="MobiDB-lite"/>
    </source>
</evidence>
<evidence type="ECO:0000256" key="2">
    <source>
        <dbReference type="ARBA" id="ARBA00022692"/>
    </source>
</evidence>
<dbReference type="FunFam" id="3.10.250.10:FF:000016">
    <property type="entry name" value="Scavenger receptor cysteine-rich protein type 12"/>
    <property type="match status" value="2"/>
</dbReference>
<evidence type="ECO:0000256" key="9">
    <source>
        <dbReference type="ARBA" id="ARBA00023180"/>
    </source>
</evidence>
<feature type="domain" description="SRCR" evidence="14">
    <location>
        <begin position="1"/>
        <end position="38"/>
    </location>
</feature>
<feature type="domain" description="SRCR" evidence="14">
    <location>
        <begin position="660"/>
        <end position="765"/>
    </location>
</feature>
<evidence type="ECO:0000256" key="6">
    <source>
        <dbReference type="ARBA" id="ARBA00023136"/>
    </source>
</evidence>
<reference evidence="16 17" key="1">
    <citation type="journal article" date="2017" name="PLoS Biol.">
        <title>The sea cucumber genome provides insights into morphological evolution and visceral regeneration.</title>
        <authorList>
            <person name="Zhang X."/>
            <person name="Sun L."/>
            <person name="Yuan J."/>
            <person name="Sun Y."/>
            <person name="Gao Y."/>
            <person name="Zhang L."/>
            <person name="Li S."/>
            <person name="Dai H."/>
            <person name="Hamel J.F."/>
            <person name="Liu C."/>
            <person name="Yu Y."/>
            <person name="Liu S."/>
            <person name="Lin W."/>
            <person name="Guo K."/>
            <person name="Jin S."/>
            <person name="Xu P."/>
            <person name="Storey K.B."/>
            <person name="Huan P."/>
            <person name="Zhang T."/>
            <person name="Zhou Y."/>
            <person name="Zhang J."/>
            <person name="Lin C."/>
            <person name="Li X."/>
            <person name="Xing L."/>
            <person name="Huo D."/>
            <person name="Sun M."/>
            <person name="Wang L."/>
            <person name="Mercier A."/>
            <person name="Li F."/>
            <person name="Yang H."/>
            <person name="Xiang J."/>
        </authorList>
    </citation>
    <scope>NUCLEOTIDE SEQUENCE [LARGE SCALE GENOMIC DNA]</scope>
    <source>
        <strain evidence="16">Shaxun</strain>
        <tissue evidence="16">Muscle</tissue>
    </source>
</reference>
<feature type="domain" description="SRCR" evidence="14">
    <location>
        <begin position="456"/>
        <end position="555"/>
    </location>
</feature>
<evidence type="ECO:0000256" key="7">
    <source>
        <dbReference type="ARBA" id="ARBA00023157"/>
    </source>
</evidence>
<dbReference type="PANTHER" id="PTHR19331:SF465">
    <property type="entry name" value="EGG PEPTIDE SPERACT RECEPTOR"/>
    <property type="match status" value="1"/>
</dbReference>
<dbReference type="CDD" id="cd00033">
    <property type="entry name" value="CCP"/>
    <property type="match status" value="1"/>
</dbReference>
<evidence type="ECO:0000313" key="17">
    <source>
        <dbReference type="Proteomes" id="UP000230750"/>
    </source>
</evidence>
<feature type="domain" description="SRCR" evidence="14">
    <location>
        <begin position="253"/>
        <end position="351"/>
    </location>
</feature>
<feature type="compositionally biased region" description="Basic and acidic residues" evidence="12">
    <location>
        <begin position="938"/>
        <end position="954"/>
    </location>
</feature>
<name>A0A2G8KGF6_STIJA</name>
<keyword evidence="9" id="KW-0325">Glycoprotein</keyword>
<dbReference type="Pfam" id="PF00530">
    <property type="entry name" value="SRCR"/>
    <property type="match status" value="9"/>
</dbReference>
<feature type="disulfide bond" evidence="10">
    <location>
        <begin position="583"/>
        <end position="647"/>
    </location>
</feature>
<sequence length="1166" mass="127802">MLDDLGCRGDESDLGSCNHRGWSTHNCAHTEDASVTCNGKIRLVDGADPFEGRVELYQNNGWGTICNLGWDMKDATVVCRLMGYPSANSTTAPPVFGEGNGSVVVKDVACLGTEDDITDCPQTFNDTCNGMGTDPDVGAAGVRCTRPIRLVGGSSEMEGHVEIYDNGRYGPICDVDWDLNDARVVCNQLGNLAPLQAVTGSRYGEYASLPKISGVNCGGSETTLEQCGHSGWDIIPDTCTGATLAGVVCTPAVRLVGGSNQLEGRAEVYVNNQWGSICADNWDSKDAKVFCNQLGGYPVNLETCCYSYQQASLSVFMADVQCSGNETYMMDCVHSTDHSCSQQSVVGVRCQSTVRLTGGNNPLMGNVEVLHNGEWGSVCDDNWDINDARVVCRQLGNYEAVTSSCCSHYSSAQGDIILDDVGCSGSESTIEDCYHSSWGSHNCGPSEAAGVSCRKIRLVADDSTTLPKGRVEMVYNGQWGRICSDGWGQEESDVLCRQLYNSTSEPHQGDFGRGVGPIFLTQIQCVGDETDLFSCPNTIHGDYQCNGPDAFVVCRGGLRLADGRTALEGRVEIFQDGQWGTICDDNWDINDAKVVCRQLGNYEVLTSKCCAAYGHGSGPILLDGVGCIGTEEILEDCPHEGWGTHNCQHYEDASVACTDLRLTYGNGTVATNKLKGRVEVWKDTQWKAICYDNFDIDDAAVICRQLFNTDALSFDRIEPSPDVDIGVTNLGCTGNETLLITCPYLTYIEQPTGCASGAAASIVCKDIRLTGGSVPSEGAVEILENGEWGFICGDTWGDAEGKVACRQLGFCPPKKVKRGWDNKPQNSRREMHWYGMNCTGDESRLRECQYSAGAYPCNGFNFEGAVICASGCDAPPKLRHGNYSVVQDVYTPGEQIVFKCDKGYELIGEKSNTCGSDCQWRSAFPECQRNIIPSSKPTDGKVDGGTDGKKKDKSTSPGGRGAGGGAGGVLFVVGMIIGIIVVITVGLIIWLLRVRRRNTLETRNYTDWYPQCAMITLETRNYTDWYPRCAMITVETRKYTDWYPQCAMTTVETRKYTDQYPQCAMISLETRNYTDWYPQCAMITLETRNYTDWYPRCAMITVETRKYTNWYPRCAMTTVETRKYTDWYPWCAMTTVETGKYTDWYPRCAMTTVETRKYTDSTLGVL</sequence>
<feature type="disulfide bond" evidence="10">
    <location>
        <begin position="217"/>
        <end position="227"/>
    </location>
</feature>
<accession>A0A2G8KGF6</accession>
<feature type="disulfide bond" evidence="10">
    <location>
        <begin position="392"/>
        <end position="453"/>
    </location>
</feature>
<dbReference type="PRINTS" id="PR00258">
    <property type="entry name" value="SPERACTRCPTR"/>
</dbReference>
<evidence type="ECO:0000256" key="11">
    <source>
        <dbReference type="PROSITE-ProRule" id="PRU00302"/>
    </source>
</evidence>
<feature type="disulfide bond" evidence="10">
    <location>
        <begin position="322"/>
        <end position="332"/>
    </location>
</feature>
<feature type="disulfide bond" evidence="10">
    <location>
        <begin position="596"/>
        <end position="657"/>
    </location>
</feature>
<evidence type="ECO:0000259" key="15">
    <source>
        <dbReference type="PROSITE" id="PS50923"/>
    </source>
</evidence>
<dbReference type="STRING" id="307972.A0A2G8KGF6"/>
<feature type="domain" description="SRCR" evidence="14">
    <location>
        <begin position="558"/>
        <end position="658"/>
    </location>
</feature>
<keyword evidence="2 13" id="KW-0812">Transmembrane</keyword>
<feature type="domain" description="Sushi" evidence="15">
    <location>
        <begin position="870"/>
        <end position="929"/>
    </location>
</feature>
<feature type="disulfide bond" evidence="10">
    <location>
        <begin position="379"/>
        <end position="443"/>
    </location>
</feature>
<evidence type="ECO:0000256" key="3">
    <source>
        <dbReference type="ARBA" id="ARBA00022729"/>
    </source>
</evidence>
<dbReference type="SUPFAM" id="SSF57535">
    <property type="entry name" value="Complement control module/SCR domain"/>
    <property type="match status" value="1"/>
</dbReference>
<feature type="disulfide bond" evidence="10">
    <location>
        <begin position="703"/>
        <end position="764"/>
    </location>
</feature>